<evidence type="ECO:0000256" key="1">
    <source>
        <dbReference type="SAM" id="MobiDB-lite"/>
    </source>
</evidence>
<feature type="transmembrane region" description="Helical" evidence="2">
    <location>
        <begin position="82"/>
        <end position="103"/>
    </location>
</feature>
<gene>
    <name evidence="3" type="ORF">DB88DRAFT_471856</name>
</gene>
<sequence length="196" mass="20565">MSSFREQLGRQDTIQLLTLGASLSLVYSSTTLGVTNFALFLFGIVAHENTSSTVPFRQFINLILFTEFFDLLRLSSVGFPSISGICALLVMLLKVPVFFSCVAKLQERGGDFRLGVPDWNSVQSARQNWNMGGGSGGQTLGGGQGTFGHGPNAPPPPGAFPSGGGFRLGGDDDDNSGPGHQPPAPAPGRNGYSSIA</sequence>
<keyword evidence="2" id="KW-0472">Membrane</keyword>
<dbReference type="AlphaFoldDB" id="A0AAD9L756"/>
<feature type="transmembrane region" description="Helical" evidence="2">
    <location>
        <begin position="25"/>
        <end position="47"/>
    </location>
</feature>
<organism evidence="3 4">
    <name type="scientific">Papiliotrema laurentii</name>
    <name type="common">Cryptococcus laurentii</name>
    <dbReference type="NCBI Taxonomy" id="5418"/>
    <lineage>
        <taxon>Eukaryota</taxon>
        <taxon>Fungi</taxon>
        <taxon>Dikarya</taxon>
        <taxon>Basidiomycota</taxon>
        <taxon>Agaricomycotina</taxon>
        <taxon>Tremellomycetes</taxon>
        <taxon>Tremellales</taxon>
        <taxon>Rhynchogastremaceae</taxon>
        <taxon>Papiliotrema</taxon>
    </lineage>
</organism>
<keyword evidence="4" id="KW-1185">Reference proteome</keyword>
<keyword evidence="2" id="KW-0812">Transmembrane</keyword>
<comment type="caution">
    <text evidence="3">The sequence shown here is derived from an EMBL/GenBank/DDBJ whole genome shotgun (WGS) entry which is preliminary data.</text>
</comment>
<dbReference type="Proteomes" id="UP001182556">
    <property type="component" value="Unassembled WGS sequence"/>
</dbReference>
<feature type="compositionally biased region" description="Gly residues" evidence="1">
    <location>
        <begin position="131"/>
        <end position="148"/>
    </location>
</feature>
<reference evidence="3" key="1">
    <citation type="submission" date="2023-02" db="EMBL/GenBank/DDBJ databases">
        <title>Identification and recombinant expression of a fungal hydrolase from Papiliotrema laurentii that hydrolyzes apple cutin and clears colloidal polyester polyurethane.</title>
        <authorList>
            <consortium name="DOE Joint Genome Institute"/>
            <person name="Roman V.A."/>
            <person name="Bojanowski C."/>
            <person name="Crable B.R."/>
            <person name="Wagner D.N."/>
            <person name="Hung C.S."/>
            <person name="Nadeau L.J."/>
            <person name="Schratz L."/>
            <person name="Haridas S."/>
            <person name="Pangilinan J."/>
            <person name="Lipzen A."/>
            <person name="Na H."/>
            <person name="Yan M."/>
            <person name="Ng V."/>
            <person name="Grigoriev I.V."/>
            <person name="Spatafora J.W."/>
            <person name="Barlow D."/>
            <person name="Biffinger J."/>
            <person name="Kelley-Loughnane N."/>
            <person name="Varaljay V.A."/>
            <person name="Crookes-Goodson W.J."/>
        </authorList>
    </citation>
    <scope>NUCLEOTIDE SEQUENCE</scope>
    <source>
        <strain evidence="3">5307AH</strain>
    </source>
</reference>
<proteinExistence type="predicted"/>
<keyword evidence="2" id="KW-1133">Transmembrane helix</keyword>
<protein>
    <submittedName>
        <fullName evidence="3">Uncharacterized protein</fullName>
    </submittedName>
</protein>
<feature type="region of interest" description="Disordered" evidence="1">
    <location>
        <begin position="128"/>
        <end position="196"/>
    </location>
</feature>
<evidence type="ECO:0000313" key="4">
    <source>
        <dbReference type="Proteomes" id="UP001182556"/>
    </source>
</evidence>
<evidence type="ECO:0000256" key="2">
    <source>
        <dbReference type="SAM" id="Phobius"/>
    </source>
</evidence>
<accession>A0AAD9L756</accession>
<name>A0AAD9L756_PAPLA</name>
<evidence type="ECO:0000313" key="3">
    <source>
        <dbReference type="EMBL" id="KAK1925881.1"/>
    </source>
</evidence>
<dbReference type="EMBL" id="JAODAN010000003">
    <property type="protein sequence ID" value="KAK1925881.1"/>
    <property type="molecule type" value="Genomic_DNA"/>
</dbReference>